<organism evidence="3">
    <name type="scientific">Escherichia coli</name>
    <dbReference type="NCBI Taxonomy" id="562"/>
    <lineage>
        <taxon>Bacteria</taxon>
        <taxon>Pseudomonadati</taxon>
        <taxon>Pseudomonadota</taxon>
        <taxon>Gammaproteobacteria</taxon>
        <taxon>Enterobacterales</taxon>
        <taxon>Enterobacteriaceae</taxon>
        <taxon>Escherichia</taxon>
    </lineage>
</organism>
<dbReference type="AlphaFoldDB" id="A0A0A8J699"/>
<dbReference type="GO" id="GO:0016740">
    <property type="term" value="F:transferase activity"/>
    <property type="evidence" value="ECO:0007669"/>
    <property type="project" value="UniProtKB-KW"/>
</dbReference>
<evidence type="ECO:0000259" key="1">
    <source>
        <dbReference type="Pfam" id="PF04230"/>
    </source>
</evidence>
<evidence type="ECO:0000313" key="4">
    <source>
        <dbReference type="EMBL" id="NEN70886.1"/>
    </source>
</evidence>
<dbReference type="PANTHER" id="PTHR36836">
    <property type="entry name" value="COLANIC ACID BIOSYNTHESIS PROTEIN WCAK"/>
    <property type="match status" value="1"/>
</dbReference>
<dbReference type="EMBL" id="KJ755559">
    <property type="protein sequence ID" value="AIG62553.1"/>
    <property type="molecule type" value="Genomic_DNA"/>
</dbReference>
<dbReference type="Proteomes" id="UP000471360">
    <property type="component" value="Unassembled WGS sequence"/>
</dbReference>
<evidence type="ECO:0000313" key="5">
    <source>
        <dbReference type="Proteomes" id="UP000471360"/>
    </source>
</evidence>
<gene>
    <name evidence="2" type="primary">wzm</name>
    <name evidence="4" type="ORF">G3W53_12040</name>
</gene>
<reference evidence="2" key="2">
    <citation type="journal article" date="2016" name="PLoS ONE">
        <title>Comparison of O-Antigen Gene Clusters of All O-Serogroups of Escherichia coli and Proposal for Adopting a New Nomenclature for O-Typing.</title>
        <authorList>
            <person name="DebRoy C."/>
            <person name="Fratamico P.M."/>
            <person name="Yan X."/>
            <person name="Baranzoni G."/>
            <person name="Liu Y."/>
            <person name="Needleman D.S."/>
            <person name="Tebbs R."/>
            <person name="O'Connell C.D."/>
            <person name="Allred A."/>
            <person name="Swimley M."/>
            <person name="Mwangi M."/>
            <person name="Kapur V."/>
            <person name="Raygoza Garay J.A."/>
            <person name="Roberts E.L."/>
            <person name="Katani R."/>
        </authorList>
    </citation>
    <scope>NUCLEOTIDE SEQUENCE</scope>
    <source>
        <strain evidence="2">E 1585-68</strain>
    </source>
</reference>
<name>A0A0A8J699_ECOLX</name>
<evidence type="ECO:0000313" key="3">
    <source>
        <dbReference type="EMBL" id="BAQ01791.1"/>
    </source>
</evidence>
<reference evidence="4 5" key="3">
    <citation type="submission" date="2020-02" db="EMBL/GenBank/DDBJ databases">
        <authorList>
            <person name="Subbiah M."/>
            <person name="Call D."/>
        </authorList>
    </citation>
    <scope>NUCLEOTIDE SEQUENCE [LARGE SCALE GENOMIC DNA]</scope>
    <source>
        <strain evidence="4 5">8375wB1</strain>
    </source>
</reference>
<dbReference type="PANTHER" id="PTHR36836:SF1">
    <property type="entry name" value="COLANIC ACID BIOSYNTHESIS PROTEIN WCAK"/>
    <property type="match status" value="1"/>
</dbReference>
<accession>A0A0A8J699</accession>
<keyword evidence="3" id="KW-0808">Transferase</keyword>
<dbReference type="InterPro" id="IPR007345">
    <property type="entry name" value="Polysacch_pyruvyl_Trfase"/>
</dbReference>
<proteinExistence type="predicted"/>
<dbReference type="EMBL" id="AB812065">
    <property type="protein sequence ID" value="BAQ01791.1"/>
    <property type="molecule type" value="Genomic_DNA"/>
</dbReference>
<dbReference type="Pfam" id="PF04230">
    <property type="entry name" value="PS_pyruv_trans"/>
    <property type="match status" value="1"/>
</dbReference>
<feature type="domain" description="Polysaccharide pyruvyl transferase" evidence="1">
    <location>
        <begin position="19"/>
        <end position="272"/>
    </location>
</feature>
<dbReference type="RefSeq" id="WP_032314582.1">
    <property type="nucleotide sequence ID" value="NZ_AP027639.1"/>
</dbReference>
<dbReference type="EMBL" id="JAAGYP010000013">
    <property type="protein sequence ID" value="NEN70886.1"/>
    <property type="molecule type" value="Genomic_DNA"/>
</dbReference>
<reference evidence="3" key="1">
    <citation type="journal article" date="2014" name="DNA Res.">
        <title>A complete view of the genetic diversity of the Escherichia coli O-antigen biosynthesis gene cluster.</title>
        <authorList>
            <person name="Iguchi A."/>
            <person name="Iyoda S."/>
            <person name="Kikuchi T."/>
            <person name="Ogura Y."/>
            <person name="Katsura K."/>
            <person name="Ohnishi M."/>
            <person name="Hayashi T."/>
            <person name="Thomson N.R."/>
        </authorList>
    </citation>
    <scope>NUCLEOTIDE SEQUENCE</scope>
    <source>
        <strain evidence="3">E1585-68</strain>
    </source>
</reference>
<sequence>MNKKDNFVNIFDTSIASLNVGDYIIMDAVTKQLSTISNLPQTVTLPTHDHFGREGRRLLSLAKYSIVGGTNLLSSHVTQYRQWRFRMTDLLFLKKCILMGVGWWQYQDKPDRVTKFILKHILHNEMLHSVRDSFTLKQLHSIGITNVINTGCPTMWDLTPEHCCNIPREKGRRVLFTLTDYNQDLSADALLINTLKRHYDEVLFWPQGSEDIHYMNTFSTDIRNGLKILRPSLSELNANLMLKETDYVGTRLHAGIRALQLRARTIIIGVDNRAIEKAKDFNLPVLKRDAILELENMIVEPLITQINMPWGNIEKWKDQF</sequence>
<protein>
    <submittedName>
        <fullName evidence="2">Capsular exopolysaccharide biosynthesis protein</fullName>
    </submittedName>
    <submittedName>
        <fullName evidence="4">Polysaccharide pyruvyl transferase family protein</fullName>
    </submittedName>
    <submittedName>
        <fullName evidence="3">Putative pyruvyl transferase</fullName>
    </submittedName>
</protein>
<evidence type="ECO:0000313" key="2">
    <source>
        <dbReference type="EMBL" id="AIG62553.1"/>
    </source>
</evidence>